<dbReference type="Proteomes" id="UP000254033">
    <property type="component" value="Unassembled WGS sequence"/>
</dbReference>
<keyword evidence="5" id="KW-1185">Reference proteome</keyword>
<feature type="transmembrane region" description="Helical" evidence="1">
    <location>
        <begin position="95"/>
        <end position="121"/>
    </location>
</feature>
<keyword evidence="1" id="KW-0472">Membrane</keyword>
<reference evidence="2 5" key="1">
    <citation type="submission" date="2015-11" db="EMBL/GenBank/DDBJ databases">
        <title>Genomic analysis of 38 Legionella species identifies large and diverse effector repertoires.</title>
        <authorList>
            <person name="Burstein D."/>
            <person name="Amaro F."/>
            <person name="Zusman T."/>
            <person name="Lifshitz Z."/>
            <person name="Cohen O."/>
            <person name="Gilbert J.A."/>
            <person name="Pupko T."/>
            <person name="Shuman H.A."/>
            <person name="Segal G."/>
        </authorList>
    </citation>
    <scope>NUCLEOTIDE SEQUENCE [LARGE SCALE GENOMIC DNA]</scope>
    <source>
        <strain evidence="2 5">WO-44C</strain>
    </source>
</reference>
<protein>
    <submittedName>
        <fullName evidence="2">Protein IcmC (DotV)-like protein</fullName>
    </submittedName>
</protein>
<dbReference type="STRING" id="453.Lfee_1188"/>
<gene>
    <name evidence="2" type="ORF">Lfee_1188</name>
    <name evidence="4" type="ORF">NCTC11978_00685</name>
    <name evidence="3" type="ORF">NCTC12022_00881</name>
</gene>
<name>A0A0W0U0D7_9GAMM</name>
<evidence type="ECO:0000256" key="1">
    <source>
        <dbReference type="SAM" id="Phobius"/>
    </source>
</evidence>
<evidence type="ECO:0000313" key="6">
    <source>
        <dbReference type="Proteomes" id="UP000251942"/>
    </source>
</evidence>
<dbReference type="PATRIC" id="fig|453.4.peg.1280"/>
<evidence type="ECO:0000313" key="2">
    <source>
        <dbReference type="EMBL" id="KTD01249.1"/>
    </source>
</evidence>
<dbReference type="EMBL" id="UGNY01000001">
    <property type="protein sequence ID" value="STX37517.1"/>
    <property type="molecule type" value="Genomic_DNA"/>
</dbReference>
<dbReference type="Proteomes" id="UP000054698">
    <property type="component" value="Unassembled WGS sequence"/>
</dbReference>
<feature type="transmembrane region" description="Helical" evidence="1">
    <location>
        <begin position="54"/>
        <end position="75"/>
    </location>
</feature>
<dbReference type="EMBL" id="UASS01000007">
    <property type="protein sequence ID" value="SPX60165.1"/>
    <property type="molecule type" value="Genomic_DNA"/>
</dbReference>
<organism evidence="2 5">
    <name type="scientific">Legionella feeleii</name>
    <dbReference type="NCBI Taxonomy" id="453"/>
    <lineage>
        <taxon>Bacteria</taxon>
        <taxon>Pseudomonadati</taxon>
        <taxon>Pseudomonadota</taxon>
        <taxon>Gammaproteobacteria</taxon>
        <taxon>Legionellales</taxon>
        <taxon>Legionellaceae</taxon>
        <taxon>Legionella</taxon>
    </lineage>
</organism>
<evidence type="ECO:0000313" key="3">
    <source>
        <dbReference type="EMBL" id="SPX60165.1"/>
    </source>
</evidence>
<feature type="transmembrane region" description="Helical" evidence="1">
    <location>
        <begin position="133"/>
        <end position="156"/>
    </location>
</feature>
<reference evidence="6 7" key="2">
    <citation type="submission" date="2018-06" db="EMBL/GenBank/DDBJ databases">
        <authorList>
            <consortium name="Pathogen Informatics"/>
            <person name="Doyle S."/>
        </authorList>
    </citation>
    <scope>NUCLEOTIDE SEQUENCE [LARGE SCALE GENOMIC DNA]</scope>
    <source>
        <strain evidence="4 7">NCTC11978</strain>
        <strain evidence="3 6">NCTC12022</strain>
    </source>
</reference>
<sequence length="168" mass="18080">MIGNLSRSLFPVQHLLSGGAYLLGIVFFMTAIAKLRKIGDHRANSSSQEKMFVPFAYIVGGSALLFLPSAVQNLSNTTFGTGNVLQYANYNPYDIYSSMGLIIQTAGLIWFIRGCVLLVTASEPGVQQGGKGLAFLFAGVLAMNFENTTAFLATVMGKIEAFSMQFVS</sequence>
<dbReference type="Proteomes" id="UP000251942">
    <property type="component" value="Unassembled WGS sequence"/>
</dbReference>
<dbReference type="EMBL" id="LNYB01000032">
    <property type="protein sequence ID" value="KTD01249.1"/>
    <property type="molecule type" value="Genomic_DNA"/>
</dbReference>
<keyword evidence="1" id="KW-1133">Transmembrane helix</keyword>
<feature type="transmembrane region" description="Helical" evidence="1">
    <location>
        <begin position="12"/>
        <end position="33"/>
    </location>
</feature>
<evidence type="ECO:0000313" key="5">
    <source>
        <dbReference type="Proteomes" id="UP000054698"/>
    </source>
</evidence>
<evidence type="ECO:0000313" key="7">
    <source>
        <dbReference type="Proteomes" id="UP000254033"/>
    </source>
</evidence>
<proteinExistence type="predicted"/>
<evidence type="ECO:0000313" key="4">
    <source>
        <dbReference type="EMBL" id="STX37517.1"/>
    </source>
</evidence>
<keyword evidence="1" id="KW-0812">Transmembrane</keyword>
<dbReference type="AlphaFoldDB" id="A0A0W0U0D7"/>
<accession>A0A0W0U0D7</accession>